<gene>
    <name evidence="4" type="ORF">SAMN05216497_11610</name>
</gene>
<dbReference type="Pfam" id="PF13205">
    <property type="entry name" value="Big_5"/>
    <property type="match status" value="1"/>
</dbReference>
<evidence type="ECO:0000256" key="2">
    <source>
        <dbReference type="SAM" id="MobiDB-lite"/>
    </source>
</evidence>
<dbReference type="InterPro" id="IPR032812">
    <property type="entry name" value="SbsA_Ig"/>
</dbReference>
<dbReference type="InterPro" id="IPR007253">
    <property type="entry name" value="Cell_wall-bd_2"/>
</dbReference>
<organism evidence="4 5">
    <name type="scientific">Clostridium cochlearium</name>
    <dbReference type="NCBI Taxonomy" id="1494"/>
    <lineage>
        <taxon>Bacteria</taxon>
        <taxon>Bacillati</taxon>
        <taxon>Bacillota</taxon>
        <taxon>Clostridia</taxon>
        <taxon>Eubacteriales</taxon>
        <taxon>Clostridiaceae</taxon>
        <taxon>Clostridium</taxon>
    </lineage>
</organism>
<name>A0ABY0QMK9_CLOCO</name>
<dbReference type="InterPro" id="IPR051922">
    <property type="entry name" value="Bact_Sporulation_Assoc"/>
</dbReference>
<reference evidence="4 5" key="1">
    <citation type="submission" date="2016-10" db="EMBL/GenBank/DDBJ databases">
        <authorList>
            <person name="Varghese N."/>
            <person name="Submissions S."/>
        </authorList>
    </citation>
    <scope>NUCLEOTIDE SEQUENCE [LARGE SCALE GENOMIC DNA]</scope>
    <source>
        <strain evidence="4 5">NLAE-zl-C224</strain>
    </source>
</reference>
<evidence type="ECO:0000313" key="5">
    <source>
        <dbReference type="Proteomes" id="UP000198811"/>
    </source>
</evidence>
<dbReference type="Proteomes" id="UP000198811">
    <property type="component" value="Unassembled WGS sequence"/>
</dbReference>
<comment type="caution">
    <text evidence="4">The sequence shown here is derived from an EMBL/GenBank/DDBJ whole genome shotgun (WGS) entry which is preliminary data.</text>
</comment>
<accession>A0ABY0QMK9</accession>
<feature type="domain" description="SbsA Ig-like" evidence="3">
    <location>
        <begin position="410"/>
        <end position="484"/>
    </location>
</feature>
<sequence>MKNSKKAIISILITSFIFAPSITGISKVGAKAEVVRMSGANRFITAQNVAKQSFGQTGNIILVNGLGYADAVSAAPLAKILKAPILLTDASKKPSVDLLETLSKLGTKKVYIIGGEGVVTKTLQEELAKTYAVERIAGNAKDGRYGTNAEVAKRVIEKTGAKGAILVSAQGYADALSVASIAATKGQPVIFANKEEMPKVVKNIASNLEVKAVGGEGVLPYRVLQTVNAERIAKGQDRFETNLKVLDYYKEDLNFSNIYVAAGGDDSKYKFADALVASAVAGKDGAPLVLNGLGTNTENRKLANEYIKDNMTKDVKVTIVGGGASIDAFIESELMGKAQILNLGVEDSKEDLKEDEDKIKENNKEQVTDGNKDGEDKNKEDNKIVEDKEDKEEVKQGFIGVSKIEASGLKEIKVVFDEKVTKSSAETSIYYEIDGKDLTYDECNIKLLDDEKTVIITFKEEFKKGTKKRFKVKEGYIQAKNTGYPAQEKEVELTFN</sequence>
<evidence type="ECO:0000313" key="4">
    <source>
        <dbReference type="EMBL" id="SDL28009.1"/>
    </source>
</evidence>
<dbReference type="RefSeq" id="WP_089866792.1">
    <property type="nucleotide sequence ID" value="NZ_FNGL01000016.1"/>
</dbReference>
<proteinExistence type="predicted"/>
<dbReference type="Pfam" id="PF04122">
    <property type="entry name" value="CW_binding_2"/>
    <property type="match status" value="3"/>
</dbReference>
<dbReference type="PANTHER" id="PTHR30032:SF8">
    <property type="entry name" value="GERMINATION-SPECIFIC N-ACETYLMURAMOYL-L-ALANINE AMIDASE"/>
    <property type="match status" value="1"/>
</dbReference>
<dbReference type="EMBL" id="FNGL01000016">
    <property type="protein sequence ID" value="SDL28009.1"/>
    <property type="molecule type" value="Genomic_DNA"/>
</dbReference>
<dbReference type="InterPro" id="IPR014755">
    <property type="entry name" value="Cu-Rt/internalin_Ig-like"/>
</dbReference>
<dbReference type="Gene3D" id="2.60.40.1220">
    <property type="match status" value="1"/>
</dbReference>
<keyword evidence="5" id="KW-1185">Reference proteome</keyword>
<dbReference type="PANTHER" id="PTHR30032">
    <property type="entry name" value="N-ACETYLMURAMOYL-L-ALANINE AMIDASE-RELATED"/>
    <property type="match status" value="1"/>
</dbReference>
<evidence type="ECO:0000259" key="3">
    <source>
        <dbReference type="Pfam" id="PF13205"/>
    </source>
</evidence>
<keyword evidence="1" id="KW-0732">Signal</keyword>
<protein>
    <submittedName>
        <fullName evidence="4">N-acetylmuramoyl-L-alanine amidase</fullName>
    </submittedName>
</protein>
<evidence type="ECO:0000256" key="1">
    <source>
        <dbReference type="ARBA" id="ARBA00022729"/>
    </source>
</evidence>
<dbReference type="Gene3D" id="3.40.50.12090">
    <property type="match status" value="2"/>
</dbReference>
<feature type="region of interest" description="Disordered" evidence="2">
    <location>
        <begin position="351"/>
        <end position="389"/>
    </location>
</feature>